<accession>A0A0C5XKL8</accession>
<dbReference type="HOGENOM" id="CLU_046113_1_3_11"/>
<feature type="transmembrane region" description="Helical" evidence="7">
    <location>
        <begin position="81"/>
        <end position="110"/>
    </location>
</feature>
<keyword evidence="2 7" id="KW-0813">Transport</keyword>
<dbReference type="EMBL" id="CP009896">
    <property type="protein sequence ID" value="AJR18042.1"/>
    <property type="molecule type" value="Genomic_DNA"/>
</dbReference>
<dbReference type="PANTHER" id="PTHR30151">
    <property type="entry name" value="ALKANE SULFONATE ABC TRANSPORTER-RELATED, MEMBRANE SUBUNIT"/>
    <property type="match status" value="1"/>
</dbReference>
<evidence type="ECO:0000256" key="5">
    <source>
        <dbReference type="ARBA" id="ARBA00022989"/>
    </source>
</evidence>
<dbReference type="InterPro" id="IPR000515">
    <property type="entry name" value="MetI-like"/>
</dbReference>
<keyword evidence="5 7" id="KW-1133">Transmembrane helix</keyword>
<dbReference type="PROSITE" id="PS50928">
    <property type="entry name" value="ABC_TM1"/>
    <property type="match status" value="1"/>
</dbReference>
<evidence type="ECO:0000256" key="4">
    <source>
        <dbReference type="ARBA" id="ARBA00022692"/>
    </source>
</evidence>
<evidence type="ECO:0000256" key="6">
    <source>
        <dbReference type="ARBA" id="ARBA00023136"/>
    </source>
</evidence>
<dbReference type="Gene3D" id="1.10.3720.10">
    <property type="entry name" value="MetI-like"/>
    <property type="match status" value="1"/>
</dbReference>
<dbReference type="Pfam" id="PF00528">
    <property type="entry name" value="BPD_transp_1"/>
    <property type="match status" value="1"/>
</dbReference>
<keyword evidence="6 7" id="KW-0472">Membrane</keyword>
<evidence type="ECO:0000313" key="8">
    <source>
        <dbReference type="EMBL" id="AJR18042.1"/>
    </source>
</evidence>
<evidence type="ECO:0000256" key="7">
    <source>
        <dbReference type="RuleBase" id="RU363032"/>
    </source>
</evidence>
<comment type="similarity">
    <text evidence="7">Belongs to the binding-protein-dependent transport system permease family.</text>
</comment>
<keyword evidence="3" id="KW-1003">Cell membrane</keyword>
<organism evidence="8 9">
    <name type="scientific">Nocardioides simplex</name>
    <name type="common">Arthrobacter simplex</name>
    <dbReference type="NCBI Taxonomy" id="2045"/>
    <lineage>
        <taxon>Bacteria</taxon>
        <taxon>Bacillati</taxon>
        <taxon>Actinomycetota</taxon>
        <taxon>Actinomycetes</taxon>
        <taxon>Propionibacteriales</taxon>
        <taxon>Nocardioidaceae</taxon>
        <taxon>Pimelobacter</taxon>
    </lineage>
</organism>
<dbReference type="AlphaFoldDB" id="A0A0C5XKL8"/>
<sequence>MSATTAERVDAPGADRPAPTDRRRRPSRRWRSAVNLRGLVFAIGLVLLLELLTATVVTSVYVPRPSEIGSALLSELQRGDLMSGIGITLGAYLQGLAIAAVAGVVLGAALGASELAYQTFRILIEFLRPLPSVALIPFSILLLGVGTTTTVAMIVFASFWPILFNTYYGVRAVNPVAIESARIFGLNRRQVFFRVQIPSAAVNIAAGIRVSSAIALILVITVEILTRSGGLGYYIVRMQVAIRTEDMYAGIFVVGVIGYVVALAVAGLERRIIFWNSDIREGGDR</sequence>
<dbReference type="InterPro" id="IPR035906">
    <property type="entry name" value="MetI-like_sf"/>
</dbReference>
<dbReference type="GeneID" id="96607806"/>
<keyword evidence="4 7" id="KW-0812">Transmembrane</keyword>
<feature type="transmembrane region" description="Helical" evidence="7">
    <location>
        <begin position="34"/>
        <end position="61"/>
    </location>
</feature>
<dbReference type="CDD" id="cd06261">
    <property type="entry name" value="TM_PBP2"/>
    <property type="match status" value="1"/>
</dbReference>
<name>A0A0C5XKL8_NOCSI</name>
<evidence type="ECO:0000256" key="3">
    <source>
        <dbReference type="ARBA" id="ARBA00022475"/>
    </source>
</evidence>
<dbReference type="RefSeq" id="WP_052138142.1">
    <property type="nucleotide sequence ID" value="NZ_BJMC01000006.1"/>
</dbReference>
<protein>
    <submittedName>
        <fullName evidence="8">Binding-protein-dependent transport systems inner membrane component</fullName>
    </submittedName>
</protein>
<feature type="transmembrane region" description="Helical" evidence="7">
    <location>
        <begin position="248"/>
        <end position="268"/>
    </location>
</feature>
<dbReference type="KEGG" id="psim:KR76_02255"/>
<dbReference type="Proteomes" id="UP000030300">
    <property type="component" value="Chromosome"/>
</dbReference>
<keyword evidence="9" id="KW-1185">Reference proteome</keyword>
<evidence type="ECO:0000313" key="9">
    <source>
        <dbReference type="Proteomes" id="UP000030300"/>
    </source>
</evidence>
<dbReference type="SUPFAM" id="SSF161098">
    <property type="entry name" value="MetI-like"/>
    <property type="match status" value="1"/>
</dbReference>
<dbReference type="OrthoDB" id="3173654at2"/>
<feature type="transmembrane region" description="Helical" evidence="7">
    <location>
        <begin position="122"/>
        <end position="145"/>
    </location>
</feature>
<dbReference type="STRING" id="2045.KR76_02255"/>
<dbReference type="PANTHER" id="PTHR30151:SF16">
    <property type="entry name" value="ABC TRANSPORTER PERMEASE PROTEIN"/>
    <property type="match status" value="1"/>
</dbReference>
<evidence type="ECO:0000256" key="1">
    <source>
        <dbReference type="ARBA" id="ARBA00004651"/>
    </source>
</evidence>
<dbReference type="GO" id="GO:0005886">
    <property type="term" value="C:plasma membrane"/>
    <property type="evidence" value="ECO:0007669"/>
    <property type="project" value="UniProtKB-SubCell"/>
</dbReference>
<gene>
    <name evidence="8" type="ORF">KR76_02255</name>
</gene>
<reference evidence="8 9" key="1">
    <citation type="journal article" date="2015" name="Genome Announc.">
        <title>Complete Genome Sequence of Steroid-Transforming Nocardioides simplex VKM Ac-2033D.</title>
        <authorList>
            <person name="Shtratnikova V.Y."/>
            <person name="Schelkunov M.I."/>
            <person name="Pekov Y.A."/>
            <person name="Fokina V.V."/>
            <person name="Logacheva M.D."/>
            <person name="Sokolov S.L."/>
            <person name="Bragin E.Y."/>
            <person name="Ashapkin V.V."/>
            <person name="Donova M.V."/>
        </authorList>
    </citation>
    <scope>NUCLEOTIDE SEQUENCE [LARGE SCALE GENOMIC DNA]</scope>
    <source>
        <strain evidence="8 9">VKM Ac-2033D</strain>
    </source>
</reference>
<dbReference type="GO" id="GO:0055085">
    <property type="term" value="P:transmembrane transport"/>
    <property type="evidence" value="ECO:0007669"/>
    <property type="project" value="InterPro"/>
</dbReference>
<comment type="subcellular location">
    <subcellularLocation>
        <location evidence="1 7">Cell membrane</location>
        <topology evidence="1 7">Multi-pass membrane protein</topology>
    </subcellularLocation>
</comment>
<evidence type="ECO:0000256" key="2">
    <source>
        <dbReference type="ARBA" id="ARBA00022448"/>
    </source>
</evidence>
<proteinExistence type="inferred from homology"/>
<feature type="transmembrane region" description="Helical" evidence="7">
    <location>
        <begin position="214"/>
        <end position="236"/>
    </location>
</feature>